<evidence type="ECO:0000313" key="2">
    <source>
        <dbReference type="Proteomes" id="UP000057737"/>
    </source>
</evidence>
<dbReference type="EMBL" id="LNCU01000090">
    <property type="protein sequence ID" value="KWV51266.1"/>
    <property type="molecule type" value="Genomic_DNA"/>
</dbReference>
<accession>A0A109JLM1</accession>
<organism evidence="1 2">
    <name type="scientific">Bradyrhizobium macuxiense</name>
    <dbReference type="NCBI Taxonomy" id="1755647"/>
    <lineage>
        <taxon>Bacteria</taxon>
        <taxon>Pseudomonadati</taxon>
        <taxon>Pseudomonadota</taxon>
        <taxon>Alphaproteobacteria</taxon>
        <taxon>Hyphomicrobiales</taxon>
        <taxon>Nitrobacteraceae</taxon>
        <taxon>Bradyrhizobium</taxon>
    </lineage>
</organism>
<name>A0A109JLM1_9BRAD</name>
<sequence>MDEVSARRLRNVIPVLTEQRSVLADAGLSFAGHLLDLTIMQLRLSLNDISEDELSEFSDQVSLGLVGKNSSDKNPVGR</sequence>
<keyword evidence="2" id="KW-1185">Reference proteome</keyword>
<protein>
    <submittedName>
        <fullName evidence="1">Uncharacterized protein</fullName>
    </submittedName>
</protein>
<comment type="caution">
    <text evidence="1">The sequence shown here is derived from an EMBL/GenBank/DDBJ whole genome shotgun (WGS) entry which is preliminary data.</text>
</comment>
<gene>
    <name evidence="1" type="ORF">AS156_13220</name>
</gene>
<proteinExistence type="predicted"/>
<reference evidence="1 2" key="1">
    <citation type="submission" date="2015-11" db="EMBL/GenBank/DDBJ databases">
        <title>Draft Genome Sequence of the Strain BR 10303 (Bradyrhizobium sp.) isolated from nodules of Centrolobium paraense.</title>
        <authorList>
            <person name="Zelli J.E."/>
            <person name="Simoes-Araujo J.L."/>
            <person name="Barauna A.C."/>
            <person name="Silva K."/>
        </authorList>
    </citation>
    <scope>NUCLEOTIDE SEQUENCE [LARGE SCALE GENOMIC DNA]</scope>
    <source>
        <strain evidence="1 2">BR 10303</strain>
    </source>
</reference>
<dbReference type="AlphaFoldDB" id="A0A109JLM1"/>
<evidence type="ECO:0000313" key="1">
    <source>
        <dbReference type="EMBL" id="KWV51266.1"/>
    </source>
</evidence>
<dbReference type="OrthoDB" id="8241641at2"/>
<dbReference type="Proteomes" id="UP000057737">
    <property type="component" value="Unassembled WGS sequence"/>
</dbReference>
<dbReference type="RefSeq" id="WP_066511138.1">
    <property type="nucleotide sequence ID" value="NZ_LNCU01000090.1"/>
</dbReference>